<evidence type="ECO:0008006" key="5">
    <source>
        <dbReference type="Google" id="ProtNLM"/>
    </source>
</evidence>
<evidence type="ECO:0000313" key="3">
    <source>
        <dbReference type="EMBL" id="KAG6300315.1"/>
    </source>
</evidence>
<keyword evidence="2" id="KW-0472">Membrane</keyword>
<evidence type="ECO:0000256" key="2">
    <source>
        <dbReference type="SAM" id="Phobius"/>
    </source>
</evidence>
<dbReference type="PANTHER" id="PTHR33604">
    <property type="entry name" value="OSJNBA0004B13.7 PROTEIN"/>
    <property type="match status" value="1"/>
</dbReference>
<keyword evidence="2" id="KW-1133">Transmembrane helix</keyword>
<name>A0A9P7QKF3_9HYPO</name>
<feature type="region of interest" description="Disordered" evidence="1">
    <location>
        <begin position="611"/>
        <end position="647"/>
    </location>
</feature>
<protein>
    <recommendedName>
        <fullName evidence="5">Glycosyltransferase 2</fullName>
    </recommendedName>
</protein>
<organism evidence="3 4">
    <name type="scientific">Claviceps aff. purpurea</name>
    <dbReference type="NCBI Taxonomy" id="1967640"/>
    <lineage>
        <taxon>Eukaryota</taxon>
        <taxon>Fungi</taxon>
        <taxon>Dikarya</taxon>
        <taxon>Ascomycota</taxon>
        <taxon>Pezizomycotina</taxon>
        <taxon>Sordariomycetes</taxon>
        <taxon>Hypocreomycetidae</taxon>
        <taxon>Hypocreales</taxon>
        <taxon>Clavicipitaceae</taxon>
        <taxon>Claviceps</taxon>
    </lineage>
</organism>
<proteinExistence type="predicted"/>
<feature type="transmembrane region" description="Helical" evidence="2">
    <location>
        <begin position="50"/>
        <end position="69"/>
    </location>
</feature>
<dbReference type="EMBL" id="SRRH01000069">
    <property type="protein sequence ID" value="KAG6300315.1"/>
    <property type="molecule type" value="Genomic_DNA"/>
</dbReference>
<comment type="caution">
    <text evidence="3">The sequence shown here is derived from an EMBL/GenBank/DDBJ whole genome shotgun (WGS) entry which is preliminary data.</text>
</comment>
<feature type="region of interest" description="Disordered" evidence="1">
    <location>
        <begin position="100"/>
        <end position="171"/>
    </location>
</feature>
<gene>
    <name evidence="3" type="ORF">E4U09_007062</name>
</gene>
<evidence type="ECO:0000256" key="1">
    <source>
        <dbReference type="SAM" id="MobiDB-lite"/>
    </source>
</evidence>
<accession>A0A9P7QKF3</accession>
<keyword evidence="2" id="KW-0812">Transmembrane</keyword>
<reference evidence="3 4" key="1">
    <citation type="journal article" date="2020" name="bioRxiv">
        <title>Whole genome comparisons of ergot fungi reveals the divergence and evolution of species within the genus Claviceps are the result of varying mechanisms driving genome evolution and host range expansion.</title>
        <authorList>
            <person name="Wyka S.A."/>
            <person name="Mondo S.J."/>
            <person name="Liu M."/>
            <person name="Dettman J."/>
            <person name="Nalam V."/>
            <person name="Broders K.D."/>
        </authorList>
    </citation>
    <scope>NUCLEOTIDE SEQUENCE [LARGE SCALE GENOMIC DNA]</scope>
    <source>
        <strain evidence="3 4">Clav52</strain>
    </source>
</reference>
<feature type="compositionally biased region" description="Polar residues" evidence="1">
    <location>
        <begin position="629"/>
        <end position="647"/>
    </location>
</feature>
<evidence type="ECO:0000313" key="4">
    <source>
        <dbReference type="Proteomes" id="UP000707071"/>
    </source>
</evidence>
<dbReference type="Proteomes" id="UP000707071">
    <property type="component" value="Unassembled WGS sequence"/>
</dbReference>
<dbReference type="AlphaFoldDB" id="A0A9P7QKF3"/>
<sequence>MTASPAWQLWRHDEEMAKKSDDISVPGHHPKRRGYWTASRVPRRSWVKRIAVYALITAALVFFFARRHATVPSPLSTSHAGAWDSYDSYDSIQRAYEERFSSPGTAQPAAGRDGGVSHRADSLPASEAATKVGKVSMDGTKSKKPVGKQTKPVPAGVATKGGSLKARPKYDGPVHFPALQSTLRATSAAGGASRKNNNVLFAAASLKSASTLFPMACEMAMERQNLVHFAFMGVADVSVKDLLEINGIDKDCRLMTHDARPDHFESSTEPRTRTAVKEALSLINARMHPQAVIVDSTTAEEEYFLVPARDQILSTSAALIELPERPRKSLAWMSKLDARALSAWNKVRFDILIHATPTKTANLKRLLHSIARADLAGIHTPYITVELPHTIEPLMEKFLNGFRWPRPTSRARQQSSMISLRRRITRQPLDEEDSSVRFVESFWPTDPLKSHVLVLSPHTEITPQFFQYVKYSLLHQLHSKVALLEDYDTSLMGLSFSIPRTLADGSTAFSPPAPQGSKKGASGQTAFLWQRPNSEAMLFTGEKWIELHHFISRTLYQKKTTSSSSSPAVLTEGTTGKMYPAWLDYVFQLSRLRGYYTLYPSKATAEAILGAHSDMPDPPEEYEKDTEATAAQRSSVDNLQHDSSTGSFDLASPVDMLETLPEEGYLQLPVEVPLLSWDGTLTTQKSLAGKAQDYAALFRREVGGCSAKEKQSVATRRADASDLFCRQ</sequence>
<dbReference type="PANTHER" id="PTHR33604:SF3">
    <property type="entry name" value="OSJNBA0004B13.7 PROTEIN"/>
    <property type="match status" value="1"/>
</dbReference>
<keyword evidence="4" id="KW-1185">Reference proteome</keyword>